<feature type="compositionally biased region" description="Basic and acidic residues" evidence="2">
    <location>
        <begin position="609"/>
        <end position="632"/>
    </location>
</feature>
<feature type="compositionally biased region" description="Basic and acidic residues" evidence="2">
    <location>
        <begin position="582"/>
        <end position="593"/>
    </location>
</feature>
<evidence type="ECO:0000313" key="3">
    <source>
        <dbReference type="EMBL" id="KAK3954594.1"/>
    </source>
</evidence>
<protein>
    <submittedName>
        <fullName evidence="3">Mob1/phocein</fullName>
    </submittedName>
</protein>
<dbReference type="PANTHER" id="PTHR22599">
    <property type="entry name" value="MPS ONE BINDER KINASE ACTIVATOR-LIKE MOB"/>
    <property type="match status" value="1"/>
</dbReference>
<feature type="region of interest" description="Disordered" evidence="2">
    <location>
        <begin position="288"/>
        <end position="646"/>
    </location>
</feature>
<feature type="compositionally biased region" description="Polar residues" evidence="2">
    <location>
        <begin position="334"/>
        <end position="343"/>
    </location>
</feature>
<feature type="compositionally biased region" description="Low complexity" evidence="2">
    <location>
        <begin position="417"/>
        <end position="426"/>
    </location>
</feature>
<reference evidence="3" key="2">
    <citation type="submission" date="2023-06" db="EMBL/GenBank/DDBJ databases">
        <authorList>
            <consortium name="Lawrence Berkeley National Laboratory"/>
            <person name="Mondo S.J."/>
            <person name="Hensen N."/>
            <person name="Bonometti L."/>
            <person name="Westerberg I."/>
            <person name="Brannstrom I.O."/>
            <person name="Guillou S."/>
            <person name="Cros-Aarteil S."/>
            <person name="Calhoun S."/>
            <person name="Haridas S."/>
            <person name="Kuo A."/>
            <person name="Pangilinan J."/>
            <person name="Riley R."/>
            <person name="Labutti K."/>
            <person name="Andreopoulos B."/>
            <person name="Lipzen A."/>
            <person name="Chen C."/>
            <person name="Yanf M."/>
            <person name="Daum C."/>
            <person name="Ng V."/>
            <person name="Clum A."/>
            <person name="Steindorff A."/>
            <person name="Ohm R."/>
            <person name="Martin F."/>
            <person name="Silar P."/>
            <person name="Natvig D."/>
            <person name="Lalanne C."/>
            <person name="Gautier V."/>
            <person name="Ament-Velasquez S.L."/>
            <person name="Kruys A."/>
            <person name="Hutchinson M.I."/>
            <person name="Powell A.J."/>
            <person name="Barry K."/>
            <person name="Miller A.N."/>
            <person name="Grigoriev I.V."/>
            <person name="Debuchy R."/>
            <person name="Gladieux P."/>
            <person name="Thoren M.H."/>
            <person name="Johannesson H."/>
        </authorList>
    </citation>
    <scope>NUCLEOTIDE SEQUENCE</scope>
    <source>
        <strain evidence="3">CBS 626.80</strain>
    </source>
</reference>
<evidence type="ECO:0000256" key="1">
    <source>
        <dbReference type="PIRSR" id="PIRSR605301-1"/>
    </source>
</evidence>
<gene>
    <name evidence="3" type="ORF">QBC32DRAFT_79462</name>
</gene>
<feature type="binding site" evidence="1">
    <location>
        <position position="224"/>
    </location>
    <ligand>
        <name>Zn(2+)</name>
        <dbReference type="ChEBI" id="CHEBI:29105"/>
    </ligand>
</feature>
<dbReference type="Gene3D" id="1.20.140.30">
    <property type="entry name" value="MOB kinase activator"/>
    <property type="match status" value="1"/>
</dbReference>
<comment type="caution">
    <text evidence="3">The sequence shown here is derived from an EMBL/GenBank/DDBJ whole genome shotgun (WGS) entry which is preliminary data.</text>
</comment>
<dbReference type="Pfam" id="PF03637">
    <property type="entry name" value="Mob1_phocein"/>
    <property type="match status" value="1"/>
</dbReference>
<feature type="compositionally biased region" description="Basic and acidic residues" evidence="2">
    <location>
        <begin position="472"/>
        <end position="491"/>
    </location>
</feature>
<accession>A0AAN6NYV6</accession>
<feature type="compositionally biased region" description="Pro residues" evidence="2">
    <location>
        <begin position="1"/>
        <end position="17"/>
    </location>
</feature>
<proteinExistence type="predicted"/>
<dbReference type="EMBL" id="MU859087">
    <property type="protein sequence ID" value="KAK3954594.1"/>
    <property type="molecule type" value="Genomic_DNA"/>
</dbReference>
<dbReference type="Proteomes" id="UP001303222">
    <property type="component" value="Unassembled WGS sequence"/>
</dbReference>
<feature type="binding site" evidence="1">
    <location>
        <position position="149"/>
    </location>
    <ligand>
        <name>Zn(2+)</name>
        <dbReference type="ChEBI" id="CHEBI:29105"/>
    </ligand>
</feature>
<sequence length="646" mass="70287">MSLPPSSPRLPSPPPAPEIQIGPKSPAMGPIANRQAQQYEMPTIDLLSHRRIHPGTKAADMAAGPPLVPLHQLDSAFQLQEHLAALHWHHTAGNTTPITRETAKILATPPAHIDKTVWLYELCRFLITQCNNLIVGFLFDEPPCSAATCPEMRASEWQFLCAVHDAPKSCCAIDYCCHTLDWAANTVTNPKYFPSRFFVDTHDKSLALRHLVNIFRRLHRMFAHAWFQHRSVFWAVEGQTGLYIFFKTVCDHFKTLQHENFQLPPEAEGLESTSTASGDDDAPQVAIEKPKTHQPGGSVTFAKPPVIASRGTPIGEPAADDSLMRTNTRRHIKSSPSVGSALTTVPDAEEEDGSSTANTRGKSKVTHRRVPELEPATEEEMETDNIPVIVYHGAAEPQAPHQPTSEAETTETEDSAPADTAAASPPVGLQQPEKEKSESERDTGEATTSAQEPVQDGEHASEDQPTEESTCDETKEESAKVDHDDEVKEQGNEQEESPESTDVAAHNEVATSAIPTLVSESEDSDVDTPASSSGSANDDPIGDDQELDKIPTTNPAPDAESEEKPAGEEPTLESNENGSGEKQNDHYETKESTSESDSAQSDTNTAQEEGEKKEKGDVKEGKDEEKAKKLDEEATAPPAEQAPRAD</sequence>
<dbReference type="InterPro" id="IPR005301">
    <property type="entry name" value="MOB_kinase_act_fam"/>
</dbReference>
<evidence type="ECO:0000256" key="2">
    <source>
        <dbReference type="SAM" id="MobiDB-lite"/>
    </source>
</evidence>
<dbReference type="AlphaFoldDB" id="A0AAN6NYV6"/>
<keyword evidence="4" id="KW-1185">Reference proteome</keyword>
<reference evidence="3" key="1">
    <citation type="journal article" date="2023" name="Mol. Phylogenet. Evol.">
        <title>Genome-scale phylogeny and comparative genomics of the fungal order Sordariales.</title>
        <authorList>
            <person name="Hensen N."/>
            <person name="Bonometti L."/>
            <person name="Westerberg I."/>
            <person name="Brannstrom I.O."/>
            <person name="Guillou S."/>
            <person name="Cros-Aarteil S."/>
            <person name="Calhoun S."/>
            <person name="Haridas S."/>
            <person name="Kuo A."/>
            <person name="Mondo S."/>
            <person name="Pangilinan J."/>
            <person name="Riley R."/>
            <person name="LaButti K."/>
            <person name="Andreopoulos B."/>
            <person name="Lipzen A."/>
            <person name="Chen C."/>
            <person name="Yan M."/>
            <person name="Daum C."/>
            <person name="Ng V."/>
            <person name="Clum A."/>
            <person name="Steindorff A."/>
            <person name="Ohm R.A."/>
            <person name="Martin F."/>
            <person name="Silar P."/>
            <person name="Natvig D.O."/>
            <person name="Lalanne C."/>
            <person name="Gautier V."/>
            <person name="Ament-Velasquez S.L."/>
            <person name="Kruys A."/>
            <person name="Hutchinson M.I."/>
            <person name="Powell A.J."/>
            <person name="Barry K."/>
            <person name="Miller A.N."/>
            <person name="Grigoriev I.V."/>
            <person name="Debuchy R."/>
            <person name="Gladieux P."/>
            <person name="Hiltunen Thoren M."/>
            <person name="Johannesson H."/>
        </authorList>
    </citation>
    <scope>NUCLEOTIDE SEQUENCE</scope>
    <source>
        <strain evidence="3">CBS 626.80</strain>
    </source>
</reference>
<dbReference type="SMART" id="SM01388">
    <property type="entry name" value="Mob1_phocein"/>
    <property type="match status" value="1"/>
</dbReference>
<dbReference type="SUPFAM" id="SSF101152">
    <property type="entry name" value="Mob1/phocein"/>
    <property type="match status" value="1"/>
</dbReference>
<name>A0AAN6NYV6_9PEZI</name>
<feature type="binding site" evidence="1">
    <location>
        <position position="144"/>
    </location>
    <ligand>
        <name>Zn(2+)</name>
        <dbReference type="ChEBI" id="CHEBI:29105"/>
    </ligand>
</feature>
<feature type="compositionally biased region" description="Low complexity" evidence="2">
    <location>
        <begin position="635"/>
        <end position="646"/>
    </location>
</feature>
<feature type="compositionally biased region" description="Polar residues" evidence="2">
    <location>
        <begin position="572"/>
        <end position="581"/>
    </location>
</feature>
<keyword evidence="1" id="KW-0479">Metal-binding</keyword>
<feature type="compositionally biased region" description="Polar residues" evidence="2">
    <location>
        <begin position="595"/>
        <end position="607"/>
    </location>
</feature>
<dbReference type="InterPro" id="IPR036703">
    <property type="entry name" value="MOB_kinase_act_sf"/>
</dbReference>
<evidence type="ECO:0000313" key="4">
    <source>
        <dbReference type="Proteomes" id="UP001303222"/>
    </source>
</evidence>
<feature type="region of interest" description="Disordered" evidence="2">
    <location>
        <begin position="1"/>
        <end position="30"/>
    </location>
</feature>
<feature type="binding site" evidence="1">
    <location>
        <position position="229"/>
    </location>
    <ligand>
        <name>Zn(2+)</name>
        <dbReference type="ChEBI" id="CHEBI:29105"/>
    </ligand>
</feature>
<feature type="compositionally biased region" description="Basic and acidic residues" evidence="2">
    <location>
        <begin position="432"/>
        <end position="444"/>
    </location>
</feature>
<keyword evidence="1" id="KW-0862">Zinc</keyword>
<organism evidence="3 4">
    <name type="scientific">Pseudoneurospora amorphoporcata</name>
    <dbReference type="NCBI Taxonomy" id="241081"/>
    <lineage>
        <taxon>Eukaryota</taxon>
        <taxon>Fungi</taxon>
        <taxon>Dikarya</taxon>
        <taxon>Ascomycota</taxon>
        <taxon>Pezizomycotina</taxon>
        <taxon>Sordariomycetes</taxon>
        <taxon>Sordariomycetidae</taxon>
        <taxon>Sordariales</taxon>
        <taxon>Sordariaceae</taxon>
        <taxon>Pseudoneurospora</taxon>
    </lineage>
</organism>